<reference evidence="2" key="1">
    <citation type="submission" date="2021-02" db="EMBL/GenBank/DDBJ databases">
        <authorList>
            <person name="Nowell W R."/>
        </authorList>
    </citation>
    <scope>NUCLEOTIDE SEQUENCE</scope>
</reference>
<comment type="caution">
    <text evidence="2">The sequence shown here is derived from an EMBL/GenBank/DDBJ whole genome shotgun (WGS) entry which is preliminary data.</text>
</comment>
<sequence>PEVDLLGEDIDFTPYVQASQDEEFGQFQEAISPSPSVQSTLWPSSTQSSSSSTAFDPFAPFE</sequence>
<gene>
    <name evidence="2" type="ORF">SMN809_LOCUS43382</name>
</gene>
<accession>A0A8S3ABM7</accession>
<evidence type="ECO:0000313" key="3">
    <source>
        <dbReference type="Proteomes" id="UP000676336"/>
    </source>
</evidence>
<evidence type="ECO:0000313" key="2">
    <source>
        <dbReference type="EMBL" id="CAF4709611.1"/>
    </source>
</evidence>
<feature type="non-terminal residue" evidence="2">
    <location>
        <position position="62"/>
    </location>
</feature>
<evidence type="ECO:0000256" key="1">
    <source>
        <dbReference type="SAM" id="MobiDB-lite"/>
    </source>
</evidence>
<dbReference type="Proteomes" id="UP000676336">
    <property type="component" value="Unassembled WGS sequence"/>
</dbReference>
<dbReference type="EMBL" id="CAJOBI010127775">
    <property type="protein sequence ID" value="CAF4709611.1"/>
    <property type="molecule type" value="Genomic_DNA"/>
</dbReference>
<proteinExistence type="predicted"/>
<feature type="compositionally biased region" description="Low complexity" evidence="1">
    <location>
        <begin position="39"/>
        <end position="53"/>
    </location>
</feature>
<dbReference type="AlphaFoldDB" id="A0A8S3ABM7"/>
<protein>
    <submittedName>
        <fullName evidence="2">Uncharacterized protein</fullName>
    </submittedName>
</protein>
<name>A0A8S3ABM7_9BILA</name>
<feature type="non-terminal residue" evidence="2">
    <location>
        <position position="1"/>
    </location>
</feature>
<organism evidence="2 3">
    <name type="scientific">Rotaria magnacalcarata</name>
    <dbReference type="NCBI Taxonomy" id="392030"/>
    <lineage>
        <taxon>Eukaryota</taxon>
        <taxon>Metazoa</taxon>
        <taxon>Spiralia</taxon>
        <taxon>Gnathifera</taxon>
        <taxon>Rotifera</taxon>
        <taxon>Eurotatoria</taxon>
        <taxon>Bdelloidea</taxon>
        <taxon>Philodinida</taxon>
        <taxon>Philodinidae</taxon>
        <taxon>Rotaria</taxon>
    </lineage>
</organism>
<feature type="region of interest" description="Disordered" evidence="1">
    <location>
        <begin position="31"/>
        <end position="62"/>
    </location>
</feature>